<evidence type="ECO:0000313" key="1">
    <source>
        <dbReference type="EMBL" id="GFR19846.1"/>
    </source>
</evidence>
<accession>A0A8X6H9M9</accession>
<proteinExistence type="predicted"/>
<keyword evidence="2" id="KW-1185">Reference proteome</keyword>
<name>A0A8X6H9M9_TRICU</name>
<reference evidence="1" key="1">
    <citation type="submission" date="2020-07" db="EMBL/GenBank/DDBJ databases">
        <title>Multicomponent nature underlies the extraordinary mechanical properties of spider dragline silk.</title>
        <authorList>
            <person name="Kono N."/>
            <person name="Nakamura H."/>
            <person name="Mori M."/>
            <person name="Yoshida Y."/>
            <person name="Ohtoshi R."/>
            <person name="Malay A.D."/>
            <person name="Moran D.A.P."/>
            <person name="Tomita M."/>
            <person name="Numata K."/>
            <person name="Arakawa K."/>
        </authorList>
    </citation>
    <scope>NUCLEOTIDE SEQUENCE</scope>
</reference>
<dbReference type="Proteomes" id="UP000887116">
    <property type="component" value="Unassembled WGS sequence"/>
</dbReference>
<evidence type="ECO:0000313" key="2">
    <source>
        <dbReference type="Proteomes" id="UP000887116"/>
    </source>
</evidence>
<gene>
    <name evidence="1" type="primary">NCL1_08334</name>
    <name evidence="1" type="ORF">TNCT_704731</name>
</gene>
<comment type="caution">
    <text evidence="1">The sequence shown here is derived from an EMBL/GenBank/DDBJ whole genome shotgun (WGS) entry which is preliminary data.</text>
</comment>
<organism evidence="1 2">
    <name type="scientific">Trichonephila clavata</name>
    <name type="common">Joro spider</name>
    <name type="synonym">Nephila clavata</name>
    <dbReference type="NCBI Taxonomy" id="2740835"/>
    <lineage>
        <taxon>Eukaryota</taxon>
        <taxon>Metazoa</taxon>
        <taxon>Ecdysozoa</taxon>
        <taxon>Arthropoda</taxon>
        <taxon>Chelicerata</taxon>
        <taxon>Arachnida</taxon>
        <taxon>Araneae</taxon>
        <taxon>Araneomorphae</taxon>
        <taxon>Entelegynae</taxon>
        <taxon>Araneoidea</taxon>
        <taxon>Nephilidae</taxon>
        <taxon>Trichonephila</taxon>
    </lineage>
</organism>
<protein>
    <submittedName>
        <fullName evidence="1">NAChRalpha1</fullName>
    </submittedName>
</protein>
<dbReference type="OrthoDB" id="10421586at2759"/>
<dbReference type="EMBL" id="BMAO01037747">
    <property type="protein sequence ID" value="GFR19846.1"/>
    <property type="molecule type" value="Genomic_DNA"/>
</dbReference>
<dbReference type="AlphaFoldDB" id="A0A8X6H9M9"/>
<sequence length="325" mass="37171">MKELDAGVIKFLLGNYDLFDRDVFYARHLAASNYWSALEAFGMFWRRMSGFSNSVQSSFFDRWCGRELRSDHHDEGHPALRRESDLEASRHLQELLRDRRRVLPLRRTDLPHEVRILDLRRIHGGLETQVPDRRIQSDSYGHGSQRVLLERRVGHYGGPSASDGEVLQLLRRALSGHHLQHHPAPENPLLHRQPHHPLRIHLLSLGPRLLPAFGLGRKSVPLHLHRPLPGGVLPAVVGDHPPDVSHSALTGEVPALHHDPGFFFGFRHHCCAQCQLQLLESFIELSSIHYFIYDQPILILCVAFVSNVHSTQLISVVALRHYERT</sequence>